<dbReference type="InterPro" id="IPR011583">
    <property type="entry name" value="Chitinase_II/V-like_cat"/>
</dbReference>
<feature type="signal peptide" evidence="7">
    <location>
        <begin position="1"/>
        <end position="32"/>
    </location>
</feature>
<dbReference type="AlphaFoldDB" id="A0A928V247"/>
<organism evidence="9 10">
    <name type="scientific">Cellvibrio polysaccharolyticus</name>
    <dbReference type="NCBI Taxonomy" id="2082724"/>
    <lineage>
        <taxon>Bacteria</taxon>
        <taxon>Pseudomonadati</taxon>
        <taxon>Pseudomonadota</taxon>
        <taxon>Gammaproteobacteria</taxon>
        <taxon>Cellvibrionales</taxon>
        <taxon>Cellvibrionaceae</taxon>
        <taxon>Cellvibrio</taxon>
    </lineage>
</organism>
<keyword evidence="4 5" id="KW-0326">Glycosidase</keyword>
<comment type="caution">
    <text evidence="9">The sequence shown here is derived from an EMBL/GenBank/DDBJ whole genome shotgun (WGS) entry which is preliminary data.</text>
</comment>
<dbReference type="Gene3D" id="3.40.5.30">
    <property type="entry name" value="(Trans)glycosidases - domain 2"/>
    <property type="match status" value="1"/>
</dbReference>
<dbReference type="RefSeq" id="WP_193909221.1">
    <property type="nucleotide sequence ID" value="NZ_PRDL01000001.1"/>
</dbReference>
<dbReference type="GO" id="GO:0005576">
    <property type="term" value="C:extracellular region"/>
    <property type="evidence" value="ECO:0007669"/>
    <property type="project" value="TreeGrafter"/>
</dbReference>
<dbReference type="SMART" id="SM00636">
    <property type="entry name" value="Glyco_18"/>
    <property type="match status" value="1"/>
</dbReference>
<dbReference type="EC" id="3.2.1.14" evidence="2"/>
<dbReference type="InterPro" id="IPR050314">
    <property type="entry name" value="Glycosyl_Hydrlase_18"/>
</dbReference>
<dbReference type="InterPro" id="IPR001223">
    <property type="entry name" value="Glyco_hydro18_cat"/>
</dbReference>
<keyword evidence="10" id="KW-1185">Reference proteome</keyword>
<dbReference type="PROSITE" id="PS01095">
    <property type="entry name" value="GH18_1"/>
    <property type="match status" value="1"/>
</dbReference>
<dbReference type="PANTHER" id="PTHR11177:SF317">
    <property type="entry name" value="CHITINASE 12-RELATED"/>
    <property type="match status" value="1"/>
</dbReference>
<dbReference type="InterPro" id="IPR001579">
    <property type="entry name" value="Glyco_hydro_18_chit_AS"/>
</dbReference>
<reference evidence="9" key="1">
    <citation type="submission" date="2018-07" db="EMBL/GenBank/DDBJ databases">
        <title>Genome assembly of strain Ka43.</title>
        <authorList>
            <person name="Kukolya J."/>
            <person name="Nagy I."/>
            <person name="Horvath B."/>
            <person name="Toth A."/>
        </authorList>
    </citation>
    <scope>NUCLEOTIDE SEQUENCE</scope>
    <source>
        <strain evidence="9">KB43</strain>
    </source>
</reference>
<keyword evidence="7" id="KW-0732">Signal</keyword>
<dbReference type="GO" id="GO:0008061">
    <property type="term" value="F:chitin binding"/>
    <property type="evidence" value="ECO:0007669"/>
    <property type="project" value="InterPro"/>
</dbReference>
<feature type="chain" id="PRO_5036860050" description="chitinase" evidence="7">
    <location>
        <begin position="33"/>
        <end position="350"/>
    </location>
</feature>
<comment type="similarity">
    <text evidence="6">Belongs to the glycosyl hydrolase 18 family.</text>
</comment>
<gene>
    <name evidence="9" type="ORF">C4F51_09340</name>
</gene>
<evidence type="ECO:0000256" key="5">
    <source>
        <dbReference type="RuleBase" id="RU000489"/>
    </source>
</evidence>
<keyword evidence="3 5" id="KW-0378">Hydrolase</keyword>
<evidence type="ECO:0000313" key="9">
    <source>
        <dbReference type="EMBL" id="MBE8717391.1"/>
    </source>
</evidence>
<evidence type="ECO:0000256" key="1">
    <source>
        <dbReference type="ARBA" id="ARBA00000822"/>
    </source>
</evidence>
<dbReference type="GO" id="GO:0005975">
    <property type="term" value="P:carbohydrate metabolic process"/>
    <property type="evidence" value="ECO:0007669"/>
    <property type="project" value="InterPro"/>
</dbReference>
<dbReference type="SUPFAM" id="SSF51445">
    <property type="entry name" value="(Trans)glycosidases"/>
    <property type="match status" value="1"/>
</dbReference>
<sequence>MRVKAPKLLSFRRCVYTFLLAGAVLLATSANAETRVVGYVPSYKNMSAVVDKTDLNKLTHINISFLNPSANGAVAVDGNPVCMPGAASGNAAGSEIHSVVKKAHQAGVKVLVSVAGGVIPACSGDWAQLLQPASRAQLVDNLLQFVSDFNLDGIDIDIEGVLLTAIDEAGNYTPFIQALRSGLPDGKLLTAATASYVGGMVPESSLPYFDFVTLMSYDSIGPSWGVAGSEHSSFAQAQADVSLWQSRGLAKNKLVLGVPFYGYGYGEYRPDYSFADIVAQFGAEAAEKDLIGKACAGCSYITYNGIPTIRNKTRLGLAVGSGVMIWEMDHDGTGEHSLLTVISEEINRKK</sequence>
<dbReference type="PROSITE" id="PS51910">
    <property type="entry name" value="GH18_2"/>
    <property type="match status" value="1"/>
</dbReference>
<dbReference type="Proteomes" id="UP000652567">
    <property type="component" value="Unassembled WGS sequence"/>
</dbReference>
<evidence type="ECO:0000256" key="7">
    <source>
        <dbReference type="SAM" id="SignalP"/>
    </source>
</evidence>
<dbReference type="PANTHER" id="PTHR11177">
    <property type="entry name" value="CHITINASE"/>
    <property type="match status" value="1"/>
</dbReference>
<feature type="domain" description="GH18" evidence="8">
    <location>
        <begin position="34"/>
        <end position="349"/>
    </location>
</feature>
<evidence type="ECO:0000256" key="6">
    <source>
        <dbReference type="RuleBase" id="RU004453"/>
    </source>
</evidence>
<dbReference type="GO" id="GO:0008843">
    <property type="term" value="F:endochitinase activity"/>
    <property type="evidence" value="ECO:0007669"/>
    <property type="project" value="UniProtKB-EC"/>
</dbReference>
<evidence type="ECO:0000259" key="8">
    <source>
        <dbReference type="PROSITE" id="PS51910"/>
    </source>
</evidence>
<accession>A0A928V247</accession>
<dbReference type="GO" id="GO:0006032">
    <property type="term" value="P:chitin catabolic process"/>
    <property type="evidence" value="ECO:0007669"/>
    <property type="project" value="TreeGrafter"/>
</dbReference>
<dbReference type="Gene3D" id="3.20.20.80">
    <property type="entry name" value="Glycosidases"/>
    <property type="match status" value="1"/>
</dbReference>
<evidence type="ECO:0000256" key="2">
    <source>
        <dbReference type="ARBA" id="ARBA00012729"/>
    </source>
</evidence>
<evidence type="ECO:0000256" key="4">
    <source>
        <dbReference type="ARBA" id="ARBA00023295"/>
    </source>
</evidence>
<comment type="catalytic activity">
    <reaction evidence="1">
        <text>Random endo-hydrolysis of N-acetyl-beta-D-glucosaminide (1-&gt;4)-beta-linkages in chitin and chitodextrins.</text>
        <dbReference type="EC" id="3.2.1.14"/>
    </reaction>
</comment>
<evidence type="ECO:0000313" key="10">
    <source>
        <dbReference type="Proteomes" id="UP000652567"/>
    </source>
</evidence>
<name>A0A928V247_9GAMM</name>
<protein>
    <recommendedName>
        <fullName evidence="2">chitinase</fullName>
        <ecNumber evidence="2">3.2.1.14</ecNumber>
    </recommendedName>
</protein>
<proteinExistence type="inferred from homology"/>
<dbReference type="EMBL" id="PRDL01000001">
    <property type="protein sequence ID" value="MBE8717391.1"/>
    <property type="molecule type" value="Genomic_DNA"/>
</dbReference>
<dbReference type="Pfam" id="PF00704">
    <property type="entry name" value="Glyco_hydro_18"/>
    <property type="match status" value="1"/>
</dbReference>
<evidence type="ECO:0000256" key="3">
    <source>
        <dbReference type="ARBA" id="ARBA00022801"/>
    </source>
</evidence>
<dbReference type="InterPro" id="IPR017853">
    <property type="entry name" value="GH"/>
</dbReference>